<name>A0A3S1CTR3_9CYAN</name>
<accession>A0A3S1CTR3</accession>
<dbReference type="InterPro" id="IPR057253">
    <property type="entry name" value="CoiA-like_N"/>
</dbReference>
<dbReference type="Pfam" id="PF25164">
    <property type="entry name" value="CoiA_N"/>
    <property type="match status" value="1"/>
</dbReference>
<evidence type="ECO:0000313" key="3">
    <source>
        <dbReference type="Proteomes" id="UP000271624"/>
    </source>
</evidence>
<dbReference type="OrthoDB" id="1490774at2"/>
<dbReference type="Pfam" id="PF13455">
    <property type="entry name" value="MUG113"/>
    <property type="match status" value="1"/>
</dbReference>
<keyword evidence="3" id="KW-1185">Reference proteome</keyword>
<feature type="domain" description="Competence protein CoiA-like N-terminal" evidence="1">
    <location>
        <begin position="24"/>
        <end position="55"/>
    </location>
</feature>
<evidence type="ECO:0000259" key="1">
    <source>
        <dbReference type="Pfam" id="PF25164"/>
    </source>
</evidence>
<evidence type="ECO:0000313" key="2">
    <source>
        <dbReference type="EMBL" id="RUT10232.1"/>
    </source>
</evidence>
<dbReference type="RefSeq" id="WP_127078899.1">
    <property type="nucleotide sequence ID" value="NZ_RSCL01000001.1"/>
</dbReference>
<protein>
    <recommendedName>
        <fullName evidence="1">Competence protein CoiA-like N-terminal domain-containing protein</fullName>
    </recommendedName>
</protein>
<dbReference type="EMBL" id="RSCL01000001">
    <property type="protein sequence ID" value="RUT10232.1"/>
    <property type="molecule type" value="Genomic_DNA"/>
</dbReference>
<dbReference type="AlphaFoldDB" id="A0A3S1CTR3"/>
<sequence length="313" mass="36086">MWLNYGVDSSGVLVYVEDVCSGKSRLRCPYCGGGLTAKKGKKNSHHFAHSDDTCRSVANQEFPVLPFYDSFNIQLSGKDLKLLKLLWSEYGCRDYLVSPQLLTPGLLKSGLLTKNVYMVPSGYEFNDLGKIPVGALELALFNSVQEPLIFKKLLKLELAVEHATFKKSSDLSHRIIDLELYRAQLRRVLSNTLYFLEIRTDDKKVFYKVGVTRRQIQKRLKEVEIDLVAHYKTIDIKVLGTWENRGNIEKYFKHRYQSFNYPIGSLTEYYKFSSENVKTVMHDLQQMQAKQLNQIELDILAEENPQIKVLVSR</sequence>
<organism evidence="2 3">
    <name type="scientific">Dulcicalothrix desertica PCC 7102</name>
    <dbReference type="NCBI Taxonomy" id="232991"/>
    <lineage>
        <taxon>Bacteria</taxon>
        <taxon>Bacillati</taxon>
        <taxon>Cyanobacteriota</taxon>
        <taxon>Cyanophyceae</taxon>
        <taxon>Nostocales</taxon>
        <taxon>Calotrichaceae</taxon>
        <taxon>Dulcicalothrix</taxon>
    </lineage>
</organism>
<proteinExistence type="predicted"/>
<gene>
    <name evidence="2" type="ORF">DSM106972_007270</name>
</gene>
<reference evidence="2" key="1">
    <citation type="submission" date="2018-12" db="EMBL/GenBank/DDBJ databases">
        <authorList>
            <person name="Will S."/>
            <person name="Neumann-Schaal M."/>
            <person name="Henke P."/>
        </authorList>
    </citation>
    <scope>NUCLEOTIDE SEQUENCE</scope>
    <source>
        <strain evidence="2">PCC 7102</strain>
    </source>
</reference>
<comment type="caution">
    <text evidence="2">The sequence shown here is derived from an EMBL/GenBank/DDBJ whole genome shotgun (WGS) entry which is preliminary data.</text>
</comment>
<dbReference type="Proteomes" id="UP000271624">
    <property type="component" value="Unassembled WGS sequence"/>
</dbReference>
<reference evidence="2" key="2">
    <citation type="journal article" date="2019" name="Genome Biol. Evol.">
        <title>Day and night: Metabolic profiles and evolutionary relationships of six axenic non-marine cyanobacteria.</title>
        <authorList>
            <person name="Will S.E."/>
            <person name="Henke P."/>
            <person name="Boedeker C."/>
            <person name="Huang S."/>
            <person name="Brinkmann H."/>
            <person name="Rohde M."/>
            <person name="Jarek M."/>
            <person name="Friedl T."/>
            <person name="Seufert S."/>
            <person name="Schumacher M."/>
            <person name="Overmann J."/>
            <person name="Neumann-Schaal M."/>
            <person name="Petersen J."/>
        </authorList>
    </citation>
    <scope>NUCLEOTIDE SEQUENCE [LARGE SCALE GENOMIC DNA]</scope>
    <source>
        <strain evidence="2">PCC 7102</strain>
    </source>
</reference>